<evidence type="ECO:0008006" key="3">
    <source>
        <dbReference type="Google" id="ProtNLM"/>
    </source>
</evidence>
<keyword evidence="2" id="KW-1185">Reference proteome</keyword>
<dbReference type="AlphaFoldDB" id="A0A291G9U2"/>
<dbReference type="EMBL" id="CP022196">
    <property type="protein sequence ID" value="ATG46961.1"/>
    <property type="molecule type" value="Genomic_DNA"/>
</dbReference>
<evidence type="ECO:0000313" key="1">
    <source>
        <dbReference type="EMBL" id="ATG46961.1"/>
    </source>
</evidence>
<accession>A0A291G9U2</accession>
<dbReference type="Proteomes" id="UP000217935">
    <property type="component" value="Chromosome"/>
</dbReference>
<dbReference type="KEGG" id="ceh:CEW89_04885"/>
<protein>
    <recommendedName>
        <fullName evidence="3">Beta-ketoacyl synthase N-terminal domain-containing protein</fullName>
    </recommendedName>
</protein>
<organism evidence="1 2">
    <name type="scientific">Celeribacter ethanolicus</name>
    <dbReference type="NCBI Taxonomy" id="1758178"/>
    <lineage>
        <taxon>Bacteria</taxon>
        <taxon>Pseudomonadati</taxon>
        <taxon>Pseudomonadota</taxon>
        <taxon>Alphaproteobacteria</taxon>
        <taxon>Rhodobacterales</taxon>
        <taxon>Roseobacteraceae</taxon>
        <taxon>Celeribacter</taxon>
    </lineage>
</organism>
<sequence length="342" mass="35275">MRIETGPLALTACGVSTVFGATRAASAAKLAEGRPAYRRLRSYLDDTYAPQLAAFAAEPAAGAQALIRARRLARAALDDLLSSAPGAFDTRGATVAILLPAVAPAEGLAAEAVSALAAEILADVNARTGLSALHVTAHAAGSTGLAEALHDHSGSLSQGRPLLVLGGESFACRTRLAARAAEGRLFSAKRPYSAVPGEAGVALLLDPAPQLAPLAHITGTAHEFEPIGALEDGHSTYAAQSEAAYQALESSGRDAVVDHICTDWTNGRYRASELAHCYLRLGGRIAPECEYRHLALTFGDTGVVMLALAVVQALAQPGRHLFLAGCDRTKARVAMTLTVAGA</sequence>
<name>A0A291G9U2_9RHOB</name>
<gene>
    <name evidence="1" type="ORF">CEW89_04885</name>
</gene>
<proteinExistence type="predicted"/>
<evidence type="ECO:0000313" key="2">
    <source>
        <dbReference type="Proteomes" id="UP000217935"/>
    </source>
</evidence>
<reference evidence="1 2" key="1">
    <citation type="submission" date="2017-06" db="EMBL/GenBank/DDBJ databases">
        <title>Celeribacter sp. TSPH2 complete genome sequence.</title>
        <authorList>
            <person name="Woo J.-H."/>
            <person name="Kim H.-S."/>
        </authorList>
    </citation>
    <scope>NUCLEOTIDE SEQUENCE [LARGE SCALE GENOMIC DNA]</scope>
    <source>
        <strain evidence="1 2">TSPH2</strain>
    </source>
</reference>
<dbReference type="RefSeq" id="WP_096805116.1">
    <property type="nucleotide sequence ID" value="NZ_CP022196.1"/>
</dbReference>
<dbReference type="OrthoDB" id="3078238at2"/>